<evidence type="ECO:0000313" key="1">
    <source>
        <dbReference type="EMBL" id="JAP29877.1"/>
    </source>
</evidence>
<sequence length="73" mass="8912">MNLVVTTKIEEQNKEKQLNRNLMLKLAICNMCYIEEYTYVFREYYYKGTYSTEEGKEIRRLYFTKLSEPFSSK</sequence>
<accession>A0A0V0IB78</accession>
<dbReference type="EMBL" id="GEDG01008646">
    <property type="protein sequence ID" value="JAP29877.1"/>
    <property type="molecule type" value="Transcribed_RNA"/>
</dbReference>
<reference evidence="1" key="1">
    <citation type="submission" date="2015-12" db="EMBL/GenBank/DDBJ databases">
        <title>Gene expression during late stages of embryo sac development: a critical building block for successful pollen-pistil interactions.</title>
        <authorList>
            <person name="Liu Y."/>
            <person name="Joly V."/>
            <person name="Sabar M."/>
            <person name="Matton D.P."/>
        </authorList>
    </citation>
    <scope>NUCLEOTIDE SEQUENCE</scope>
</reference>
<name>A0A0V0IB78_SOLCH</name>
<dbReference type="AlphaFoldDB" id="A0A0V0IB78"/>
<protein>
    <submittedName>
        <fullName evidence="1">Putative ovule protein</fullName>
    </submittedName>
</protein>
<proteinExistence type="predicted"/>
<organism evidence="1">
    <name type="scientific">Solanum chacoense</name>
    <name type="common">Chaco potato</name>
    <dbReference type="NCBI Taxonomy" id="4108"/>
    <lineage>
        <taxon>Eukaryota</taxon>
        <taxon>Viridiplantae</taxon>
        <taxon>Streptophyta</taxon>
        <taxon>Embryophyta</taxon>
        <taxon>Tracheophyta</taxon>
        <taxon>Spermatophyta</taxon>
        <taxon>Magnoliopsida</taxon>
        <taxon>eudicotyledons</taxon>
        <taxon>Gunneridae</taxon>
        <taxon>Pentapetalae</taxon>
        <taxon>asterids</taxon>
        <taxon>lamiids</taxon>
        <taxon>Solanales</taxon>
        <taxon>Solanaceae</taxon>
        <taxon>Solanoideae</taxon>
        <taxon>Solaneae</taxon>
        <taxon>Solanum</taxon>
    </lineage>
</organism>